<evidence type="ECO:0000256" key="1">
    <source>
        <dbReference type="SAM" id="MobiDB-lite"/>
    </source>
</evidence>
<feature type="compositionally biased region" description="Acidic residues" evidence="1">
    <location>
        <begin position="40"/>
        <end position="61"/>
    </location>
</feature>
<proteinExistence type="predicted"/>
<organism evidence="2 3">
    <name type="scientific">Obba rivulosa</name>
    <dbReference type="NCBI Taxonomy" id="1052685"/>
    <lineage>
        <taxon>Eukaryota</taxon>
        <taxon>Fungi</taxon>
        <taxon>Dikarya</taxon>
        <taxon>Basidiomycota</taxon>
        <taxon>Agaricomycotina</taxon>
        <taxon>Agaricomycetes</taxon>
        <taxon>Polyporales</taxon>
        <taxon>Gelatoporiaceae</taxon>
        <taxon>Obba</taxon>
    </lineage>
</organism>
<dbReference type="Proteomes" id="UP000250043">
    <property type="component" value="Unassembled WGS sequence"/>
</dbReference>
<accession>A0A8E2AL02</accession>
<dbReference type="EMBL" id="KV722815">
    <property type="protein sequence ID" value="OCH83789.1"/>
    <property type="molecule type" value="Genomic_DNA"/>
</dbReference>
<feature type="region of interest" description="Disordered" evidence="1">
    <location>
        <begin position="1"/>
        <end position="68"/>
    </location>
</feature>
<evidence type="ECO:0000313" key="2">
    <source>
        <dbReference type="EMBL" id="OCH83789.1"/>
    </source>
</evidence>
<reference evidence="2 3" key="1">
    <citation type="submission" date="2016-07" db="EMBL/GenBank/DDBJ databases">
        <title>Draft genome of the white-rot fungus Obba rivulosa 3A-2.</title>
        <authorList>
            <consortium name="DOE Joint Genome Institute"/>
            <person name="Miettinen O."/>
            <person name="Riley R."/>
            <person name="Acob R."/>
            <person name="Barry K."/>
            <person name="Cullen D."/>
            <person name="De Vries R."/>
            <person name="Hainaut M."/>
            <person name="Hatakka A."/>
            <person name="Henrissat B."/>
            <person name="Hilden K."/>
            <person name="Kuo R."/>
            <person name="Labutti K."/>
            <person name="Lipzen A."/>
            <person name="Makela M.R."/>
            <person name="Sandor L."/>
            <person name="Spatafora J.W."/>
            <person name="Grigoriev I.V."/>
            <person name="Hibbett D.S."/>
        </authorList>
    </citation>
    <scope>NUCLEOTIDE SEQUENCE [LARGE SCALE GENOMIC DNA]</scope>
    <source>
        <strain evidence="2 3">3A-2</strain>
    </source>
</reference>
<evidence type="ECO:0000313" key="3">
    <source>
        <dbReference type="Proteomes" id="UP000250043"/>
    </source>
</evidence>
<name>A0A8E2AL02_9APHY</name>
<gene>
    <name evidence="2" type="ORF">OBBRIDRAFT_799615</name>
</gene>
<keyword evidence="3" id="KW-1185">Reference proteome</keyword>
<protein>
    <submittedName>
        <fullName evidence="2">Uncharacterized protein</fullName>
    </submittedName>
</protein>
<dbReference type="AlphaFoldDB" id="A0A8E2AL02"/>
<sequence>MSDPEICTALPHDCSKMSNPEDPVHSDAEVSDDTGSSGEDSSEDDSSEEDSAEEDSPEEDTSEKGRDIAWIPPKLAAVDMAYTIRELMPLDEHRQKDKFIFDFITSLRGRCPSPEDALSNVNTASCFLLLVIQTTSSNIPLKPQWKSLANLRAVAKQEIVRKTVANAVRCKTFMDMRCLGLWYEGY</sequence>